<feature type="binding site" evidence="16">
    <location>
        <begin position="36"/>
        <end position="38"/>
    </location>
    <ligand>
        <name>GTP</name>
        <dbReference type="ChEBI" id="CHEBI:37565"/>
    </ligand>
</feature>
<dbReference type="Gene3D" id="3.40.50.300">
    <property type="entry name" value="P-loop containing nucleotide triphosphate hydrolases"/>
    <property type="match status" value="1"/>
</dbReference>
<evidence type="ECO:0000256" key="3">
    <source>
        <dbReference type="ARBA" id="ARBA00001522"/>
    </source>
</evidence>
<dbReference type="GO" id="GO:0005524">
    <property type="term" value="F:ATP binding"/>
    <property type="evidence" value="ECO:0007669"/>
    <property type="project" value="UniProtKB-UniRule"/>
</dbReference>
<evidence type="ECO:0000256" key="12">
    <source>
        <dbReference type="ARBA" id="ARBA00022840"/>
    </source>
</evidence>
<dbReference type="PIRSF" id="PIRSF006135">
    <property type="entry name" value="CobU"/>
    <property type="match status" value="1"/>
</dbReference>
<dbReference type="UniPathway" id="UPA00148">
    <property type="reaction ID" value="UER00236"/>
</dbReference>
<dbReference type="GO" id="GO:0043752">
    <property type="term" value="F:adenosylcobinamide kinase activity"/>
    <property type="evidence" value="ECO:0007669"/>
    <property type="project" value="UniProtKB-EC"/>
</dbReference>
<comment type="function">
    <text evidence="4 14">Catalyzes ATP-dependent phosphorylation of adenosylcobinamide and addition of GMP to adenosylcobinamide phosphate.</text>
</comment>
<dbReference type="CDD" id="cd00544">
    <property type="entry name" value="CobU"/>
    <property type="match status" value="1"/>
</dbReference>
<keyword evidence="8 14" id="KW-0169">Cobalamin biosynthesis</keyword>
<dbReference type="GO" id="GO:0009236">
    <property type="term" value="P:cobalamin biosynthetic process"/>
    <property type="evidence" value="ECO:0007669"/>
    <property type="project" value="UniProtKB-UniRule"/>
</dbReference>
<comment type="similarity">
    <text evidence="7 14">Belongs to the CobU/CobP family.</text>
</comment>
<dbReference type="RefSeq" id="WP_123657443.1">
    <property type="nucleotide sequence ID" value="NZ_AYKG01000010.1"/>
</dbReference>
<comment type="caution">
    <text evidence="17">The sequence shown here is derived from an EMBL/GenBank/DDBJ whole genome shotgun (WGS) entry which is preliminary data.</text>
</comment>
<dbReference type="SUPFAM" id="SSF52540">
    <property type="entry name" value="P-loop containing nucleoside triphosphate hydrolases"/>
    <property type="match status" value="1"/>
</dbReference>
<dbReference type="InterPro" id="IPR003203">
    <property type="entry name" value="CobU/CobP"/>
</dbReference>
<keyword evidence="9 14" id="KW-0808">Transferase</keyword>
<dbReference type="EC" id="2.7.7.62" evidence="14"/>
<keyword evidence="10 14" id="KW-0547">Nucleotide-binding</keyword>
<keyword evidence="11 14" id="KW-0418">Kinase</keyword>
<evidence type="ECO:0000256" key="10">
    <source>
        <dbReference type="ARBA" id="ARBA00022741"/>
    </source>
</evidence>
<evidence type="ECO:0000256" key="2">
    <source>
        <dbReference type="ARBA" id="ARBA00000711"/>
    </source>
</evidence>
<accession>A0A423PYR2</accession>
<sequence>MADHHLILGGTRSGKSGYAERCGLADDNARRHVYIATGQAHDAAMAARIARHRADRDARWHTVEAPLGLAQVLEAENKPGTVILVDCLTLWLSNALAADCWASERDALLAALPACQARVLMVSNEVGSGIVPLGELSRSFADEAGRLHQALATRCARVDLVVAGLPLNLKPSQR</sequence>
<proteinExistence type="inferred from homology"/>
<name>A0A423PYR2_9GAMM</name>
<dbReference type="EMBL" id="AYKG01000010">
    <property type="protein sequence ID" value="ROO30752.1"/>
    <property type="molecule type" value="Genomic_DNA"/>
</dbReference>
<dbReference type="InterPro" id="IPR027417">
    <property type="entry name" value="P-loop_NTPase"/>
</dbReference>
<feature type="binding site" evidence="16">
    <location>
        <position position="86"/>
    </location>
    <ligand>
        <name>GTP</name>
        <dbReference type="ChEBI" id="CHEBI:37565"/>
    </ligand>
</feature>
<dbReference type="GO" id="GO:0008820">
    <property type="term" value="F:cobinamide phosphate guanylyltransferase activity"/>
    <property type="evidence" value="ECO:0007669"/>
    <property type="project" value="UniProtKB-UniRule"/>
</dbReference>
<keyword evidence="12 14" id="KW-0067">ATP-binding</keyword>
<evidence type="ECO:0000313" key="17">
    <source>
        <dbReference type="EMBL" id="ROO30752.1"/>
    </source>
</evidence>
<evidence type="ECO:0000256" key="1">
    <source>
        <dbReference type="ARBA" id="ARBA00000312"/>
    </source>
</evidence>
<organism evidence="17 18">
    <name type="scientific">Salinisphaera japonica YTM-1</name>
    <dbReference type="NCBI Taxonomy" id="1209778"/>
    <lineage>
        <taxon>Bacteria</taxon>
        <taxon>Pseudomonadati</taxon>
        <taxon>Pseudomonadota</taxon>
        <taxon>Gammaproteobacteria</taxon>
        <taxon>Salinisphaerales</taxon>
        <taxon>Salinisphaeraceae</taxon>
        <taxon>Salinisphaera</taxon>
    </lineage>
</organism>
<dbReference type="PANTHER" id="PTHR34848:SF1">
    <property type="entry name" value="BIFUNCTIONAL ADENOSYLCOBALAMIN BIOSYNTHESIS PROTEIN COBU"/>
    <property type="match status" value="1"/>
</dbReference>
<dbReference type="EC" id="2.7.1.156" evidence="14"/>
<dbReference type="AlphaFoldDB" id="A0A423PYR2"/>
<evidence type="ECO:0000256" key="13">
    <source>
        <dbReference type="ARBA" id="ARBA00023134"/>
    </source>
</evidence>
<evidence type="ECO:0000256" key="15">
    <source>
        <dbReference type="PIRSR" id="PIRSR006135-1"/>
    </source>
</evidence>
<evidence type="ECO:0000256" key="7">
    <source>
        <dbReference type="ARBA" id="ARBA00007490"/>
    </source>
</evidence>
<feature type="binding site" evidence="16">
    <location>
        <position position="64"/>
    </location>
    <ligand>
        <name>GTP</name>
        <dbReference type="ChEBI" id="CHEBI:37565"/>
    </ligand>
</feature>
<protein>
    <recommendedName>
        <fullName evidence="14">Bifunctional adenosylcobalamin biosynthesis protein</fullName>
        <ecNumber evidence="14">2.7.1.156</ecNumber>
        <ecNumber evidence="14">2.7.7.62</ecNumber>
    </recommendedName>
</protein>
<dbReference type="NCBIfam" id="NF004469">
    <property type="entry name" value="PRK05800.1"/>
    <property type="match status" value="1"/>
</dbReference>
<keyword evidence="18" id="KW-1185">Reference proteome</keyword>
<gene>
    <name evidence="17" type="ORF">SAJA_04485</name>
</gene>
<comment type="catalytic activity">
    <reaction evidence="2 14">
        <text>adenosylcob(III)inamide phosphate + GTP + H(+) = adenosylcob(III)inamide-GDP + diphosphate</text>
        <dbReference type="Rhea" id="RHEA:22712"/>
        <dbReference type="ChEBI" id="CHEBI:15378"/>
        <dbReference type="ChEBI" id="CHEBI:33019"/>
        <dbReference type="ChEBI" id="CHEBI:37565"/>
        <dbReference type="ChEBI" id="CHEBI:58502"/>
        <dbReference type="ChEBI" id="CHEBI:60487"/>
        <dbReference type="EC" id="2.7.7.62"/>
    </reaction>
</comment>
<evidence type="ECO:0000256" key="4">
    <source>
        <dbReference type="ARBA" id="ARBA00003889"/>
    </source>
</evidence>
<dbReference type="PANTHER" id="PTHR34848">
    <property type="match status" value="1"/>
</dbReference>
<dbReference type="InParanoid" id="A0A423PYR2"/>
<evidence type="ECO:0000313" key="18">
    <source>
        <dbReference type="Proteomes" id="UP000285310"/>
    </source>
</evidence>
<feature type="binding site" evidence="16">
    <location>
        <begin position="9"/>
        <end position="16"/>
    </location>
    <ligand>
        <name>GTP</name>
        <dbReference type="ChEBI" id="CHEBI:37565"/>
    </ligand>
</feature>
<comment type="catalytic activity">
    <reaction evidence="3">
        <text>adenosylcob(III)inamide + GTP = adenosylcob(III)inamide phosphate + GDP + H(+)</text>
        <dbReference type="Rhea" id="RHEA:15765"/>
        <dbReference type="ChEBI" id="CHEBI:2480"/>
        <dbReference type="ChEBI" id="CHEBI:15378"/>
        <dbReference type="ChEBI" id="CHEBI:37565"/>
        <dbReference type="ChEBI" id="CHEBI:58189"/>
        <dbReference type="ChEBI" id="CHEBI:58502"/>
        <dbReference type="EC" id="2.7.1.156"/>
    </reaction>
</comment>
<dbReference type="FunCoup" id="A0A423PYR2">
    <property type="interactions" value="184"/>
</dbReference>
<comment type="catalytic activity">
    <reaction evidence="1 14">
        <text>adenosylcob(III)inamide + ATP = adenosylcob(III)inamide phosphate + ADP + H(+)</text>
        <dbReference type="Rhea" id="RHEA:15769"/>
        <dbReference type="ChEBI" id="CHEBI:2480"/>
        <dbReference type="ChEBI" id="CHEBI:15378"/>
        <dbReference type="ChEBI" id="CHEBI:30616"/>
        <dbReference type="ChEBI" id="CHEBI:58502"/>
        <dbReference type="ChEBI" id="CHEBI:456216"/>
        <dbReference type="EC" id="2.7.1.156"/>
    </reaction>
</comment>
<evidence type="ECO:0000256" key="16">
    <source>
        <dbReference type="PIRSR" id="PIRSR006135-2"/>
    </source>
</evidence>
<evidence type="ECO:0000256" key="8">
    <source>
        <dbReference type="ARBA" id="ARBA00022573"/>
    </source>
</evidence>
<evidence type="ECO:0000256" key="11">
    <source>
        <dbReference type="ARBA" id="ARBA00022777"/>
    </source>
</evidence>
<dbReference type="Pfam" id="PF02283">
    <property type="entry name" value="CobU"/>
    <property type="match status" value="1"/>
</dbReference>
<comment type="pathway">
    <text evidence="6 14">Cofactor biosynthesis; adenosylcobalamin biosynthesis; adenosylcobalamin from cob(II)yrinate a,c-diamide: step 5/7.</text>
</comment>
<evidence type="ECO:0000256" key="9">
    <source>
        <dbReference type="ARBA" id="ARBA00022679"/>
    </source>
</evidence>
<evidence type="ECO:0000256" key="6">
    <source>
        <dbReference type="ARBA" id="ARBA00005159"/>
    </source>
</evidence>
<dbReference type="GO" id="GO:0005525">
    <property type="term" value="F:GTP binding"/>
    <property type="evidence" value="ECO:0007669"/>
    <property type="project" value="UniProtKB-UniRule"/>
</dbReference>
<feature type="active site" description="GMP-histidine intermediate" evidence="15">
    <location>
        <position position="52"/>
    </location>
</feature>
<feature type="binding site" evidence="16">
    <location>
        <begin position="53"/>
        <end position="56"/>
    </location>
    <ligand>
        <name>GTP</name>
        <dbReference type="ChEBI" id="CHEBI:37565"/>
    </ligand>
</feature>
<keyword evidence="13 14" id="KW-0342">GTP-binding</keyword>
<evidence type="ECO:0000256" key="5">
    <source>
        <dbReference type="ARBA" id="ARBA00004692"/>
    </source>
</evidence>
<dbReference type="Proteomes" id="UP000285310">
    <property type="component" value="Unassembled WGS sequence"/>
</dbReference>
<reference evidence="17 18" key="1">
    <citation type="submission" date="2013-10" db="EMBL/GenBank/DDBJ databases">
        <title>Salinisphaera japonica YTM-1 Genome Sequencing.</title>
        <authorList>
            <person name="Lai Q."/>
            <person name="Li C."/>
            <person name="Shao Z."/>
        </authorList>
    </citation>
    <scope>NUCLEOTIDE SEQUENCE [LARGE SCALE GENOMIC DNA]</scope>
    <source>
        <strain evidence="17 18">YTM-1</strain>
    </source>
</reference>
<evidence type="ECO:0000256" key="14">
    <source>
        <dbReference type="PIRNR" id="PIRNR006135"/>
    </source>
</evidence>
<comment type="pathway">
    <text evidence="5 14">Cofactor biosynthesis; adenosylcobalamin biosynthesis; adenosylcobalamin from cob(II)yrinate a,c-diamide: step 6/7.</text>
</comment>
<dbReference type="OrthoDB" id="9788370at2"/>